<evidence type="ECO:0000259" key="1">
    <source>
        <dbReference type="PROSITE" id="PS51819"/>
    </source>
</evidence>
<proteinExistence type="predicted"/>
<dbReference type="InterPro" id="IPR004360">
    <property type="entry name" value="Glyas_Fos-R_dOase_dom"/>
</dbReference>
<gene>
    <name evidence="2" type="ORF">METZ01_LOCUS246374</name>
</gene>
<reference evidence="2" key="1">
    <citation type="submission" date="2018-05" db="EMBL/GenBank/DDBJ databases">
        <authorList>
            <person name="Lanie J.A."/>
            <person name="Ng W.-L."/>
            <person name="Kazmierczak K.M."/>
            <person name="Andrzejewski T.M."/>
            <person name="Davidsen T.M."/>
            <person name="Wayne K.J."/>
            <person name="Tettelin H."/>
            <person name="Glass J.I."/>
            <person name="Rusch D."/>
            <person name="Podicherti R."/>
            <person name="Tsui H.-C.T."/>
            <person name="Winkler M.E."/>
        </authorList>
    </citation>
    <scope>NUCLEOTIDE SEQUENCE</scope>
</reference>
<dbReference type="InterPro" id="IPR029068">
    <property type="entry name" value="Glyas_Bleomycin-R_OHBP_Dase"/>
</dbReference>
<feature type="domain" description="VOC" evidence="1">
    <location>
        <begin position="40"/>
        <end position="157"/>
    </location>
</feature>
<dbReference type="SUPFAM" id="SSF54593">
    <property type="entry name" value="Glyoxalase/Bleomycin resistance protein/Dihydroxybiphenyl dioxygenase"/>
    <property type="match status" value="1"/>
</dbReference>
<name>A0A382I1L6_9ZZZZ</name>
<dbReference type="PROSITE" id="PS51819">
    <property type="entry name" value="VOC"/>
    <property type="match status" value="1"/>
</dbReference>
<dbReference type="AlphaFoldDB" id="A0A382I1L6"/>
<sequence length="162" mass="18340">MNLKKLLVLVLVMHSDAGIAQNLDTPSIKETSGYTLANLSIDSQITMFYYTDITPAVHFYGDILGLEKTLDWSWVVFFQTGSSSFIGLVTEGHDAFHDVQPSNAVMLSLVTNDLDLWYERLRQWNEVTFLKSISDSGPIRSFMVEDPGGYTVEFFQWLTPTE</sequence>
<organism evidence="2">
    <name type="scientific">marine metagenome</name>
    <dbReference type="NCBI Taxonomy" id="408172"/>
    <lineage>
        <taxon>unclassified sequences</taxon>
        <taxon>metagenomes</taxon>
        <taxon>ecological metagenomes</taxon>
    </lineage>
</organism>
<dbReference type="EMBL" id="UINC01064652">
    <property type="protein sequence ID" value="SVB93520.1"/>
    <property type="molecule type" value="Genomic_DNA"/>
</dbReference>
<dbReference type="Pfam" id="PF00903">
    <property type="entry name" value="Glyoxalase"/>
    <property type="match status" value="1"/>
</dbReference>
<dbReference type="Gene3D" id="3.10.180.10">
    <property type="entry name" value="2,3-Dihydroxybiphenyl 1,2-Dioxygenase, domain 1"/>
    <property type="match status" value="1"/>
</dbReference>
<dbReference type="CDD" id="cd06587">
    <property type="entry name" value="VOC"/>
    <property type="match status" value="1"/>
</dbReference>
<evidence type="ECO:0000313" key="2">
    <source>
        <dbReference type="EMBL" id="SVB93520.1"/>
    </source>
</evidence>
<dbReference type="InterPro" id="IPR037523">
    <property type="entry name" value="VOC_core"/>
</dbReference>
<accession>A0A382I1L6</accession>
<protein>
    <recommendedName>
        <fullName evidence="1">VOC domain-containing protein</fullName>
    </recommendedName>
</protein>